<dbReference type="Proteomes" id="UP000494206">
    <property type="component" value="Unassembled WGS sequence"/>
</dbReference>
<comment type="caution">
    <text evidence="3">The sequence shown here is derived from an EMBL/GenBank/DDBJ whole genome shotgun (WGS) entry which is preliminary data.</text>
</comment>
<feature type="compositionally biased region" description="Basic and acidic residues" evidence="1">
    <location>
        <begin position="190"/>
        <end position="208"/>
    </location>
</feature>
<proteinExistence type="predicted"/>
<keyword evidence="2" id="KW-0472">Membrane</keyword>
<evidence type="ECO:0000256" key="2">
    <source>
        <dbReference type="SAM" id="Phobius"/>
    </source>
</evidence>
<reference evidence="3 4" key="1">
    <citation type="submission" date="2020-04" db="EMBL/GenBank/DDBJ databases">
        <authorList>
            <person name="Laetsch R D."/>
            <person name="Stevens L."/>
            <person name="Kumar S."/>
            <person name="Blaxter L. M."/>
        </authorList>
    </citation>
    <scope>NUCLEOTIDE SEQUENCE [LARGE SCALE GENOMIC DNA]</scope>
</reference>
<dbReference type="EMBL" id="CADEPM010000007">
    <property type="protein sequence ID" value="CAB3408179.1"/>
    <property type="molecule type" value="Genomic_DNA"/>
</dbReference>
<organism evidence="3 4">
    <name type="scientific">Caenorhabditis bovis</name>
    <dbReference type="NCBI Taxonomy" id="2654633"/>
    <lineage>
        <taxon>Eukaryota</taxon>
        <taxon>Metazoa</taxon>
        <taxon>Ecdysozoa</taxon>
        <taxon>Nematoda</taxon>
        <taxon>Chromadorea</taxon>
        <taxon>Rhabditida</taxon>
        <taxon>Rhabditina</taxon>
        <taxon>Rhabditomorpha</taxon>
        <taxon>Rhabditoidea</taxon>
        <taxon>Rhabditidae</taxon>
        <taxon>Peloderinae</taxon>
        <taxon>Caenorhabditis</taxon>
    </lineage>
</organism>
<evidence type="ECO:0000256" key="1">
    <source>
        <dbReference type="SAM" id="MobiDB-lite"/>
    </source>
</evidence>
<feature type="compositionally biased region" description="Polar residues" evidence="1">
    <location>
        <begin position="220"/>
        <end position="231"/>
    </location>
</feature>
<accession>A0A8S1F3F6</accession>
<feature type="transmembrane region" description="Helical" evidence="2">
    <location>
        <begin position="21"/>
        <end position="42"/>
    </location>
</feature>
<keyword evidence="2" id="KW-1133">Transmembrane helix</keyword>
<gene>
    <name evidence="3" type="ORF">CBOVIS_LOCUS9989</name>
</gene>
<protein>
    <submittedName>
        <fullName evidence="3">Uncharacterized protein</fullName>
    </submittedName>
</protein>
<dbReference type="AlphaFoldDB" id="A0A8S1F3F6"/>
<keyword evidence="4" id="KW-1185">Reference proteome</keyword>
<feature type="region of interest" description="Disordered" evidence="1">
    <location>
        <begin position="179"/>
        <end position="251"/>
    </location>
</feature>
<keyword evidence="2" id="KW-0812">Transmembrane</keyword>
<sequence>MSTSRKPLIRNNSHADRHTMRNWPLFAFLIGLVLFFYIFYVYQAQSTALSMANDELRSLNSQLTQTKSKLVDTLSSLESANTVQKTMGTELEDLKLKKDECSGNLRSSKLRLDTLEKENKEKAESNTKMESELSTLREKSEELVRNNTALAKMIAAQEVLIQQLNQTVTLLQFETSKLRVTSEQTSAKEAPAEEKKEEEKKPKADEPHTTPLVLAARPDLNSSSTSTSEPTVNAEDAADIDSPQGAADAPV</sequence>
<evidence type="ECO:0000313" key="3">
    <source>
        <dbReference type="EMBL" id="CAB3408179.1"/>
    </source>
</evidence>
<evidence type="ECO:0000313" key="4">
    <source>
        <dbReference type="Proteomes" id="UP000494206"/>
    </source>
</evidence>
<feature type="region of interest" description="Disordered" evidence="1">
    <location>
        <begin position="112"/>
        <end position="138"/>
    </location>
</feature>
<dbReference type="OrthoDB" id="5857085at2759"/>
<name>A0A8S1F3F6_9PELO</name>